<keyword evidence="3" id="KW-1185">Reference proteome</keyword>
<evidence type="ECO:0000313" key="2">
    <source>
        <dbReference type="EMBL" id="KAK7757942.1"/>
    </source>
</evidence>
<accession>A0AAN9V3X3</accession>
<dbReference type="Pfam" id="PF01425">
    <property type="entry name" value="Amidase"/>
    <property type="match status" value="1"/>
</dbReference>
<protein>
    <recommendedName>
        <fullName evidence="1">Amidase domain-containing protein</fullName>
    </recommendedName>
</protein>
<dbReference type="NCBIfam" id="NF005127">
    <property type="entry name" value="PRK06565.1"/>
    <property type="match status" value="1"/>
</dbReference>
<reference evidence="2 3" key="1">
    <citation type="submission" date="2024-02" db="EMBL/GenBank/DDBJ databases">
        <title>De novo assembly and annotation of 12 fungi associated with fruit tree decline syndrome in Ontario, Canada.</title>
        <authorList>
            <person name="Sulman M."/>
            <person name="Ellouze W."/>
            <person name="Ilyukhin E."/>
        </authorList>
    </citation>
    <scope>NUCLEOTIDE SEQUENCE [LARGE SCALE GENOMIC DNA]</scope>
    <source>
        <strain evidence="2 3">M11/M66-122</strain>
    </source>
</reference>
<proteinExistence type="predicted"/>
<dbReference type="AlphaFoldDB" id="A0AAN9V3X3"/>
<dbReference type="SUPFAM" id="SSF75304">
    <property type="entry name" value="Amidase signature (AS) enzymes"/>
    <property type="match status" value="1"/>
</dbReference>
<gene>
    <name evidence="2" type="ORF">SLS62_000320</name>
</gene>
<name>A0AAN9V3X3_9PEZI</name>
<feature type="domain" description="Amidase" evidence="1">
    <location>
        <begin position="27"/>
        <end position="331"/>
    </location>
</feature>
<dbReference type="PANTHER" id="PTHR42678">
    <property type="entry name" value="AMIDASE"/>
    <property type="match status" value="1"/>
</dbReference>
<evidence type="ECO:0000259" key="1">
    <source>
        <dbReference type="Pfam" id="PF01425"/>
    </source>
</evidence>
<dbReference type="Proteomes" id="UP001320420">
    <property type="component" value="Unassembled WGS sequence"/>
</dbReference>
<comment type="caution">
    <text evidence="2">The sequence shown here is derived from an EMBL/GenBank/DDBJ whole genome shotgun (WGS) entry which is preliminary data.</text>
</comment>
<dbReference type="Gene3D" id="3.90.1300.10">
    <property type="entry name" value="Amidase signature (AS) domain"/>
    <property type="match status" value="1"/>
</dbReference>
<dbReference type="InterPro" id="IPR023631">
    <property type="entry name" value="Amidase_dom"/>
</dbReference>
<evidence type="ECO:0000313" key="3">
    <source>
        <dbReference type="Proteomes" id="UP001320420"/>
    </source>
</evidence>
<dbReference type="InterPro" id="IPR036928">
    <property type="entry name" value="AS_sf"/>
</dbReference>
<organism evidence="2 3">
    <name type="scientific">Diatrype stigma</name>
    <dbReference type="NCBI Taxonomy" id="117547"/>
    <lineage>
        <taxon>Eukaryota</taxon>
        <taxon>Fungi</taxon>
        <taxon>Dikarya</taxon>
        <taxon>Ascomycota</taxon>
        <taxon>Pezizomycotina</taxon>
        <taxon>Sordariomycetes</taxon>
        <taxon>Xylariomycetidae</taxon>
        <taxon>Xylariales</taxon>
        <taxon>Diatrypaceae</taxon>
        <taxon>Diatrype</taxon>
    </lineage>
</organism>
<dbReference type="EMBL" id="JAKJXP020000001">
    <property type="protein sequence ID" value="KAK7757942.1"/>
    <property type="molecule type" value="Genomic_DNA"/>
</dbReference>
<dbReference type="PANTHER" id="PTHR42678:SF11">
    <property type="entry name" value="AMIDASE FAMILY PROTEIN"/>
    <property type="match status" value="1"/>
</dbReference>
<sequence length="697" mass="75837">MANFNIVEASIDELQEALTSQTLTSVELVARYLQRISTYDCRGVTSLNAIPVLNNAVFEEAAASDDRRAAGALPARPLEGIPYTVKDSFKVRGMTAAAGSPAFEHLIANEDAFTVQAVRDAGGVLIGRTNMPSMAYGGMQRGIYGRAESPYNLDYLAAAFWSGSSNGSAVSTASSFATFGLGEETVSSGRAPASNNALVAYTPSRGWLSIRGNWPLYVTCDVVVPHTRTMRDMSRLLGVIAAEDPVTEGDFWRDQPFVKLDRPWAGKTGSFDEVNQCTSLAGLRIAVPQMYIGGKTPEGADPVTTCTEVIELWEQAKKDLESLGAEVVVVPDFPVVTAYENPDLLPEGCPRRPDNWHFTERGQIIAHAWNDFLRRNQDPKMPDIFSCDVLNIYPGSLRTAPELQNFEKGNAVRFGQLPEYVRQIPSLYEVEQLEDALKALEGMRKILLEDWLDSLGCQCAVFPAAGDVARADADSVDESAAYAKRNGVFYSNGNRALRHVGIPTVSVPMGIMREKGMPVNLTFAGKAYDDMNLLRYGNAFELKTRRRTPPPQTPVLDSDIVRGETSSLGDRAPRPTLTIIRCDISPNNSEENLRIDLEGTITVPVNAQLDASSGLPELEVTVDASIVPAAQVTITAQGESSESGTPFTFTAWAQATKPAMRDERTRTIAPVARDKTMVVVLARSSRGGRPSGWLKLL</sequence>